<protein>
    <submittedName>
        <fullName evidence="4">TonB dependent receptor</fullName>
    </submittedName>
</protein>
<evidence type="ECO:0000313" key="4">
    <source>
        <dbReference type="EMBL" id="UYQ94181.1"/>
    </source>
</evidence>
<sequence>MCKSPRCLCLLMLLLLVSGLAAAQANRNGRISGRVTDAASRKPLEAATVSAVRAKDSSLITYAATNAEGVYRLTGLPLDQPFEVFITRQGYRDTVAVFKLPAAHPHLDSVNWAIAVLPIELKGVSVVAPRAPFTYRKDTLEFHAPAYPVKPNGTVRDLIMRLPGVVIDASGGITLFGKRVDRIQLEGKDFYAGDLDMSVENLPAYIIEKVQVATTYTKLDELTPGPKKRSQNLTINLTLKSDKKQGFLGKAYAAAGTQERYSGALSLNRLGGKVRFGAYGQAGNLGQGNYTGSRGRIRNESVNMTSNVEVGKKAHVDVDYSIIRNSMYTEMQSERINFLPDSSFTNKTTNNNQNETSGHNLNARMNYDADSLTNWNFQLSASFRNNESLGNNSASSLSEEGTLINATNSRRKDASKSQNLSSTISYRRMTRNRKGSLNAQYGSSFNLSDGDGFQYSINSFLKKPSDTLDQRSFNDNLSQSHTLSLELSYMLLKDISLAGGYRFNYAGNNQQRETFNATPAGYTKPDSLLSAHNRMDNIYQQPYVSLGYRLNNFGITLNGAWSFLDQRSKFLWEDSSVVIKQQQFSPSVTIDQSFEWGSINVSYNNSTSAPSPYERSPIIDNRNPLAVIIGNPSLKSTMDHSASVNLSMFQPKSGLGGSIALDGSVTQNQIVEDISYDSLRRQVTRFRNTNGTQSFRMSGNMNSANHIGKWMVRGGINASVSNGRDVSYLDAKRNEASRWSMAGSLNGGAHHSEVLGFNTGVTYSWSRSINSLEGLNTVETQQVQYLAAVDILGIKKMGGSLQYNYTLNNQLPPDMGRRMHRLAVTVERRFLKNERLTLIASVSDLFNNQQNVHRNVTPSYVENRTSNVLGRYFLLRLQFNFDLLHKERKTWL</sequence>
<dbReference type="Pfam" id="PF13620">
    <property type="entry name" value="CarboxypepD_reg"/>
    <property type="match status" value="1"/>
</dbReference>
<evidence type="ECO:0000313" key="5">
    <source>
        <dbReference type="Proteomes" id="UP001162741"/>
    </source>
</evidence>
<evidence type="ECO:0000256" key="2">
    <source>
        <dbReference type="SAM" id="SignalP"/>
    </source>
</evidence>
<dbReference type="RefSeq" id="WP_264282123.1">
    <property type="nucleotide sequence ID" value="NZ_CP107006.1"/>
</dbReference>
<dbReference type="InterPro" id="IPR041700">
    <property type="entry name" value="OMP_b-brl_3"/>
</dbReference>
<dbReference type="Gene3D" id="2.60.40.1120">
    <property type="entry name" value="Carboxypeptidase-like, regulatory domain"/>
    <property type="match status" value="1"/>
</dbReference>
<name>A0ABY6J7B2_9BACT</name>
<dbReference type="Proteomes" id="UP001162741">
    <property type="component" value="Chromosome"/>
</dbReference>
<feature type="region of interest" description="Disordered" evidence="1">
    <location>
        <begin position="404"/>
        <end position="431"/>
    </location>
</feature>
<dbReference type="EMBL" id="CP107006">
    <property type="protein sequence ID" value="UYQ94181.1"/>
    <property type="molecule type" value="Genomic_DNA"/>
</dbReference>
<dbReference type="Pfam" id="PF14905">
    <property type="entry name" value="OMP_b-brl_3"/>
    <property type="match status" value="1"/>
</dbReference>
<keyword evidence="5" id="KW-1185">Reference proteome</keyword>
<proteinExistence type="predicted"/>
<evidence type="ECO:0000256" key="1">
    <source>
        <dbReference type="SAM" id="MobiDB-lite"/>
    </source>
</evidence>
<dbReference type="InterPro" id="IPR008969">
    <property type="entry name" value="CarboxyPept-like_regulatory"/>
</dbReference>
<feature type="chain" id="PRO_5047273139" evidence="2">
    <location>
        <begin position="24"/>
        <end position="892"/>
    </location>
</feature>
<organism evidence="4 5">
    <name type="scientific">Chitinophaga horti</name>
    <dbReference type="NCBI Taxonomy" id="2920382"/>
    <lineage>
        <taxon>Bacteria</taxon>
        <taxon>Pseudomonadati</taxon>
        <taxon>Bacteroidota</taxon>
        <taxon>Chitinophagia</taxon>
        <taxon>Chitinophagales</taxon>
        <taxon>Chitinophagaceae</taxon>
        <taxon>Chitinophaga</taxon>
    </lineage>
</organism>
<accession>A0ABY6J7B2</accession>
<dbReference type="SUPFAM" id="SSF56935">
    <property type="entry name" value="Porins"/>
    <property type="match status" value="1"/>
</dbReference>
<reference evidence="4" key="1">
    <citation type="submission" date="2022-10" db="EMBL/GenBank/DDBJ databases">
        <title>Chitinophaga sp. nov., isolated from soil.</title>
        <authorList>
            <person name="Jeon C.O."/>
        </authorList>
    </citation>
    <scope>NUCLEOTIDE SEQUENCE</scope>
    <source>
        <strain evidence="4">R8</strain>
    </source>
</reference>
<dbReference type="SUPFAM" id="SSF49464">
    <property type="entry name" value="Carboxypeptidase regulatory domain-like"/>
    <property type="match status" value="1"/>
</dbReference>
<evidence type="ECO:0000259" key="3">
    <source>
        <dbReference type="Pfam" id="PF14905"/>
    </source>
</evidence>
<feature type="domain" description="Outer membrane protein beta-barrel" evidence="3">
    <location>
        <begin position="444"/>
        <end position="877"/>
    </location>
</feature>
<feature type="compositionally biased region" description="Polar residues" evidence="1">
    <location>
        <begin position="416"/>
        <end position="425"/>
    </location>
</feature>
<gene>
    <name evidence="4" type="ORF">MKQ68_03630</name>
</gene>
<keyword evidence="2" id="KW-0732">Signal</keyword>
<keyword evidence="4" id="KW-0675">Receptor</keyword>
<feature type="signal peptide" evidence="2">
    <location>
        <begin position="1"/>
        <end position="23"/>
    </location>
</feature>